<keyword evidence="5 10" id="KW-0145">Chemotaxis</keyword>
<comment type="function">
    <text evidence="1 10">Controls the rotational direction of flagella during chemotaxis.</text>
</comment>
<evidence type="ECO:0000256" key="2">
    <source>
        <dbReference type="ARBA" id="ARBA00004162"/>
    </source>
</evidence>
<reference evidence="13" key="1">
    <citation type="submission" date="2019-12" db="EMBL/GenBank/DDBJ databases">
        <title>Complete genome of Terracaulis silvestris 0127_4.</title>
        <authorList>
            <person name="Vieira S."/>
            <person name="Riedel T."/>
            <person name="Sproer C."/>
            <person name="Pascual J."/>
            <person name="Boedeker C."/>
            <person name="Overmann J."/>
        </authorList>
    </citation>
    <scope>NUCLEOTIDE SEQUENCE [LARGE SCALE GENOMIC DNA]</scope>
    <source>
        <strain evidence="13">0127_4</strain>
    </source>
</reference>
<keyword evidence="7 10" id="KW-0283">Flagellar rotation</keyword>
<dbReference type="Pfam" id="PF03748">
    <property type="entry name" value="FliL"/>
    <property type="match status" value="1"/>
</dbReference>
<feature type="region of interest" description="Disordered" evidence="11">
    <location>
        <begin position="1"/>
        <end position="43"/>
    </location>
</feature>
<protein>
    <recommendedName>
        <fullName evidence="10">Flagellar protein FliL</fullName>
    </recommendedName>
</protein>
<dbReference type="KEGG" id="tsv:DSM104635_02665"/>
<dbReference type="InterPro" id="IPR005503">
    <property type="entry name" value="FliL"/>
</dbReference>
<dbReference type="Proteomes" id="UP000431269">
    <property type="component" value="Chromosome"/>
</dbReference>
<name>A0A6I6MX97_9CAUL</name>
<evidence type="ECO:0000256" key="3">
    <source>
        <dbReference type="ARBA" id="ARBA00008281"/>
    </source>
</evidence>
<evidence type="ECO:0000256" key="9">
    <source>
        <dbReference type="ARBA" id="ARBA00023136"/>
    </source>
</evidence>
<keyword evidence="10" id="KW-0997">Cell inner membrane</keyword>
<dbReference type="EMBL" id="CP047045">
    <property type="protein sequence ID" value="QGZ95813.1"/>
    <property type="molecule type" value="Genomic_DNA"/>
</dbReference>
<keyword evidence="12" id="KW-0969">Cilium</keyword>
<keyword evidence="6 10" id="KW-0812">Transmembrane</keyword>
<keyword evidence="12" id="KW-0282">Flagellum</keyword>
<dbReference type="GO" id="GO:0071978">
    <property type="term" value="P:bacterial-type flagellum-dependent swarming motility"/>
    <property type="evidence" value="ECO:0007669"/>
    <property type="project" value="TreeGrafter"/>
</dbReference>
<evidence type="ECO:0000256" key="5">
    <source>
        <dbReference type="ARBA" id="ARBA00022500"/>
    </source>
</evidence>
<feature type="compositionally biased region" description="Basic and acidic residues" evidence="11">
    <location>
        <begin position="81"/>
        <end position="91"/>
    </location>
</feature>
<dbReference type="RefSeq" id="WP_158766643.1">
    <property type="nucleotide sequence ID" value="NZ_CP047045.1"/>
</dbReference>
<evidence type="ECO:0000256" key="1">
    <source>
        <dbReference type="ARBA" id="ARBA00002254"/>
    </source>
</evidence>
<evidence type="ECO:0000313" key="13">
    <source>
        <dbReference type="Proteomes" id="UP000431269"/>
    </source>
</evidence>
<keyword evidence="8 10" id="KW-1133">Transmembrane helix</keyword>
<keyword evidence="9 10" id="KW-0472">Membrane</keyword>
<evidence type="ECO:0000256" key="4">
    <source>
        <dbReference type="ARBA" id="ARBA00022475"/>
    </source>
</evidence>
<dbReference type="GO" id="GO:0009425">
    <property type="term" value="C:bacterial-type flagellum basal body"/>
    <property type="evidence" value="ECO:0007669"/>
    <property type="project" value="InterPro"/>
</dbReference>
<dbReference type="GO" id="GO:0005886">
    <property type="term" value="C:plasma membrane"/>
    <property type="evidence" value="ECO:0007669"/>
    <property type="project" value="UniProtKB-SubCell"/>
</dbReference>
<feature type="compositionally biased region" description="Basic residues" evidence="11">
    <location>
        <begin position="1"/>
        <end position="10"/>
    </location>
</feature>
<dbReference type="PANTHER" id="PTHR35091:SF2">
    <property type="entry name" value="FLAGELLAR PROTEIN FLIL"/>
    <property type="match status" value="1"/>
</dbReference>
<keyword evidence="13" id="KW-1185">Reference proteome</keyword>
<gene>
    <name evidence="12" type="primary">fliL</name>
    <name evidence="12" type="ORF">DSM104635_02665</name>
</gene>
<accession>A0A6I6MX97</accession>
<evidence type="ECO:0000256" key="6">
    <source>
        <dbReference type="ARBA" id="ARBA00022692"/>
    </source>
</evidence>
<proteinExistence type="inferred from homology"/>
<evidence type="ECO:0000256" key="7">
    <source>
        <dbReference type="ARBA" id="ARBA00022779"/>
    </source>
</evidence>
<feature type="transmembrane region" description="Helical" evidence="10">
    <location>
        <begin position="52"/>
        <end position="75"/>
    </location>
</feature>
<comment type="subcellular location">
    <subcellularLocation>
        <location evidence="10">Cell inner membrane</location>
    </subcellularLocation>
    <subcellularLocation>
        <location evidence="2">Cell membrane</location>
        <topology evidence="2">Single-pass membrane protein</topology>
    </subcellularLocation>
</comment>
<feature type="region of interest" description="Disordered" evidence="11">
    <location>
        <begin position="81"/>
        <end position="109"/>
    </location>
</feature>
<evidence type="ECO:0000256" key="8">
    <source>
        <dbReference type="ARBA" id="ARBA00022989"/>
    </source>
</evidence>
<comment type="similarity">
    <text evidence="3 10">Belongs to the FliL family.</text>
</comment>
<dbReference type="PANTHER" id="PTHR35091">
    <property type="entry name" value="FLAGELLAR PROTEIN FLIL"/>
    <property type="match status" value="1"/>
</dbReference>
<keyword evidence="4" id="KW-1003">Cell membrane</keyword>
<dbReference type="AlphaFoldDB" id="A0A6I6MX97"/>
<evidence type="ECO:0000313" key="12">
    <source>
        <dbReference type="EMBL" id="QGZ95813.1"/>
    </source>
</evidence>
<organism evidence="12 13">
    <name type="scientific">Terricaulis silvestris</name>
    <dbReference type="NCBI Taxonomy" id="2686094"/>
    <lineage>
        <taxon>Bacteria</taxon>
        <taxon>Pseudomonadati</taxon>
        <taxon>Pseudomonadota</taxon>
        <taxon>Alphaproteobacteria</taxon>
        <taxon>Caulobacterales</taxon>
        <taxon>Caulobacteraceae</taxon>
        <taxon>Terricaulis</taxon>
    </lineage>
</organism>
<evidence type="ECO:0000256" key="11">
    <source>
        <dbReference type="SAM" id="MobiDB-lite"/>
    </source>
</evidence>
<sequence length="217" mass="22619">MFGKGKKKKKGDAPEADTEAEGAAPPAEGEGVEGAEGAEGAPAKKKMSGKKLILFIVLPAVLVLGGGGAAAFLLLKPGGEQHAEAGGDHGKAKGGHGEAPAEAVPGPNGTMISHGEDVVFVELPEMLVNIQGPDGRPAYLKLKLTLEASDDETVAVLTEQVPRVSDQFNGFLRELRTDDLSGSAGAYRLRLELLRRVNLTIAPKQINAVLIEEMLVQ</sequence>
<evidence type="ECO:0000256" key="10">
    <source>
        <dbReference type="RuleBase" id="RU364125"/>
    </source>
</evidence>
<keyword evidence="12" id="KW-0966">Cell projection</keyword>
<dbReference type="GO" id="GO:0006935">
    <property type="term" value="P:chemotaxis"/>
    <property type="evidence" value="ECO:0007669"/>
    <property type="project" value="UniProtKB-KW"/>
</dbReference>